<sequence length="374" mass="40838">MSGAPPLPLTDAFGAHDNRLPPDEVDVSTHDVLRSPAGLALLVDLGVEHGLEPAEVLRGTPLTRQILDDLDAEVRLRDELCVIGNLVDTLREVDGLGVEAGLRCHAASPGIWGLALMSSRTLGEAAAMGMSLVSLSFCLCRLDVAGDPTDGTMRLVLDPSALPARIRRFAVERDSTGIQTLHRDLLGASDAPIRVTYTMAPPAADMVQRYRAVFGTEPEFDAEQNCLIIGPEALNRPLPQANDYARSLAEREARNLLRQRSARAGVAGVLRELMLTSRSPAVPLDDAARQLAVSPRTLRRHLAREGASLRALQDEVREALAEEMLRDPDQSVAHIAERLGYRQVSSFTQAFRRWKGVGPRDYRQANNQSRDDND</sequence>
<dbReference type="InterPro" id="IPR018060">
    <property type="entry name" value="HTH_AraC"/>
</dbReference>
<comment type="caution">
    <text evidence="1">The sequence shown here is derived from an EMBL/GenBank/DDBJ whole genome shotgun (WGS) entry which is preliminary data.</text>
</comment>
<name>A0A7I7S8I4_9MYCO</name>
<dbReference type="InterPro" id="IPR020449">
    <property type="entry name" value="Tscrpt_reg_AraC-type_HTH"/>
</dbReference>
<dbReference type="PANTHER" id="PTHR47894:SF1">
    <property type="entry name" value="HTH-TYPE TRANSCRIPTIONAL REGULATOR VQSM"/>
    <property type="match status" value="1"/>
</dbReference>
<organism evidence="1 2">
    <name type="scientific">Mycolicibacillus koreensis</name>
    <dbReference type="NCBI Taxonomy" id="1069220"/>
    <lineage>
        <taxon>Bacteria</taxon>
        <taxon>Bacillati</taxon>
        <taxon>Actinomycetota</taxon>
        <taxon>Actinomycetes</taxon>
        <taxon>Mycobacteriales</taxon>
        <taxon>Mycobacteriaceae</taxon>
        <taxon>Mycolicibacillus</taxon>
    </lineage>
</organism>
<dbReference type="Pfam" id="PF12625">
    <property type="entry name" value="Arabinose_bd"/>
    <property type="match status" value="1"/>
</dbReference>
<protein>
    <submittedName>
        <fullName evidence="1">AraC family transcriptional regulator</fullName>
    </submittedName>
</protein>
<gene>
    <name evidence="1" type="ORF">B8W67_02325</name>
</gene>
<dbReference type="SMART" id="SM00342">
    <property type="entry name" value="HTH_ARAC"/>
    <property type="match status" value="1"/>
</dbReference>
<reference evidence="1 2" key="1">
    <citation type="submission" date="2017-04" db="EMBL/GenBank/DDBJ databases">
        <title>The new phylogeny of genus Mycobacterium.</title>
        <authorList>
            <person name="Tortoli E."/>
            <person name="Trovato A."/>
            <person name="Cirillo D.M."/>
        </authorList>
    </citation>
    <scope>NUCLEOTIDE SEQUENCE [LARGE SCALE GENOMIC DNA]</scope>
    <source>
        <strain evidence="1 2">KCTC 19819</strain>
    </source>
</reference>
<accession>A0A7I7S8I4</accession>
<dbReference type="AlphaFoldDB" id="A0A7I7S8I4"/>
<evidence type="ECO:0000313" key="1">
    <source>
        <dbReference type="EMBL" id="OSC35576.1"/>
    </source>
</evidence>
<dbReference type="Gene3D" id="1.10.10.60">
    <property type="entry name" value="Homeodomain-like"/>
    <property type="match status" value="1"/>
</dbReference>
<dbReference type="InterPro" id="IPR032687">
    <property type="entry name" value="AraC-type_N"/>
</dbReference>
<dbReference type="SUPFAM" id="SSF46689">
    <property type="entry name" value="Homeodomain-like"/>
    <property type="match status" value="1"/>
</dbReference>
<dbReference type="PRINTS" id="PR00032">
    <property type="entry name" value="HTHARAC"/>
</dbReference>
<dbReference type="Pfam" id="PF12833">
    <property type="entry name" value="HTH_18"/>
    <property type="match status" value="1"/>
</dbReference>
<dbReference type="GO" id="GO:0005829">
    <property type="term" value="C:cytosol"/>
    <property type="evidence" value="ECO:0007669"/>
    <property type="project" value="TreeGrafter"/>
</dbReference>
<dbReference type="InterPro" id="IPR009057">
    <property type="entry name" value="Homeodomain-like_sf"/>
</dbReference>
<dbReference type="PROSITE" id="PS01124">
    <property type="entry name" value="HTH_ARAC_FAMILY_2"/>
    <property type="match status" value="1"/>
</dbReference>
<evidence type="ECO:0000313" key="2">
    <source>
        <dbReference type="Proteomes" id="UP000193577"/>
    </source>
</evidence>
<keyword evidence="2" id="KW-1185">Reference proteome</keyword>
<proteinExistence type="predicted"/>
<dbReference type="Proteomes" id="UP000193577">
    <property type="component" value="Unassembled WGS sequence"/>
</dbReference>
<dbReference type="GO" id="GO:0003700">
    <property type="term" value="F:DNA-binding transcription factor activity"/>
    <property type="evidence" value="ECO:0007669"/>
    <property type="project" value="InterPro"/>
</dbReference>
<dbReference type="PANTHER" id="PTHR47894">
    <property type="entry name" value="HTH-TYPE TRANSCRIPTIONAL REGULATOR GADX"/>
    <property type="match status" value="1"/>
</dbReference>
<dbReference type="GO" id="GO:0000976">
    <property type="term" value="F:transcription cis-regulatory region binding"/>
    <property type="evidence" value="ECO:0007669"/>
    <property type="project" value="TreeGrafter"/>
</dbReference>
<dbReference type="EMBL" id="NCXO01000003">
    <property type="protein sequence ID" value="OSC35576.1"/>
    <property type="molecule type" value="Genomic_DNA"/>
</dbReference>